<name>A0A1J0VEY2_9GAMM</name>
<evidence type="ECO:0000313" key="3">
    <source>
        <dbReference type="Proteomes" id="UP000181985"/>
    </source>
</evidence>
<feature type="compositionally biased region" description="Gly residues" evidence="1">
    <location>
        <begin position="1"/>
        <end position="12"/>
    </location>
</feature>
<sequence length="59" mass="5919">MGGESRSMGGGKAGEEGLVQASARTDASSRCLRATTRSGTRKPETASAPGVRGEAHDDG</sequence>
<dbReference type="EMBL" id="CP018139">
    <property type="protein sequence ID" value="APE30546.1"/>
    <property type="molecule type" value="Genomic_DNA"/>
</dbReference>
<dbReference type="KEGG" id="hsi:BOX17_05995"/>
<proteinExistence type="predicted"/>
<dbReference type="AlphaFoldDB" id="A0A1J0VEY2"/>
<feature type="region of interest" description="Disordered" evidence="1">
    <location>
        <begin position="1"/>
        <end position="59"/>
    </location>
</feature>
<gene>
    <name evidence="2" type="ORF">BOX17_05995</name>
</gene>
<accession>A0A1J0VEY2</accession>
<evidence type="ECO:0000256" key="1">
    <source>
        <dbReference type="SAM" id="MobiDB-lite"/>
    </source>
</evidence>
<keyword evidence="3" id="KW-1185">Reference proteome</keyword>
<protein>
    <submittedName>
        <fullName evidence="2">Uncharacterized protein</fullName>
    </submittedName>
</protein>
<evidence type="ECO:0000313" key="2">
    <source>
        <dbReference type="EMBL" id="APE30546.1"/>
    </source>
</evidence>
<organism evidence="2 3">
    <name type="scientific">Halomonas aestuarii</name>
    <dbReference type="NCBI Taxonomy" id="1897729"/>
    <lineage>
        <taxon>Bacteria</taxon>
        <taxon>Pseudomonadati</taxon>
        <taxon>Pseudomonadota</taxon>
        <taxon>Gammaproteobacteria</taxon>
        <taxon>Oceanospirillales</taxon>
        <taxon>Halomonadaceae</taxon>
        <taxon>Halomonas</taxon>
    </lineage>
</organism>
<dbReference type="Proteomes" id="UP000181985">
    <property type="component" value="Chromosome"/>
</dbReference>
<reference evidence="3" key="1">
    <citation type="submission" date="2016-11" db="EMBL/GenBank/DDBJ databases">
        <title>Halolamina sediminis sp. nov., an extremely halophilic archaeon isolated from solar salt.</title>
        <authorList>
            <person name="Koh H.-W."/>
            <person name="Rani S."/>
            <person name="Park S.-J."/>
        </authorList>
    </citation>
    <scope>NUCLEOTIDE SEQUENCE [LARGE SCALE GENOMIC DNA]</scope>
    <source>
        <strain evidence="3">Hb3</strain>
    </source>
</reference>